<dbReference type="GO" id="GO:0004674">
    <property type="term" value="F:protein serine/threonine kinase activity"/>
    <property type="evidence" value="ECO:0007669"/>
    <property type="project" value="InterPro"/>
</dbReference>
<dbReference type="GO" id="GO:0005524">
    <property type="term" value="F:ATP binding"/>
    <property type="evidence" value="ECO:0007669"/>
    <property type="project" value="InterPro"/>
</dbReference>
<accession>A0A6V7WMX9</accession>
<dbReference type="EMBL" id="CAJEWN010000688">
    <property type="protein sequence ID" value="CAD2188374.1"/>
    <property type="molecule type" value="Genomic_DNA"/>
</dbReference>
<reference evidence="2 3" key="1">
    <citation type="submission" date="2020-08" db="EMBL/GenBank/DDBJ databases">
        <authorList>
            <person name="Koutsovoulos G."/>
            <person name="Danchin GJ E."/>
        </authorList>
    </citation>
    <scope>NUCLEOTIDE SEQUENCE [LARGE SCALE GENOMIC DNA]</scope>
</reference>
<dbReference type="OrthoDB" id="40902at2759"/>
<name>A0A6V7WMX9_MELEN</name>
<organism evidence="2 3">
    <name type="scientific">Meloidogyne enterolobii</name>
    <name type="common">Root-knot nematode worm</name>
    <name type="synonym">Meloidogyne mayaguensis</name>
    <dbReference type="NCBI Taxonomy" id="390850"/>
    <lineage>
        <taxon>Eukaryota</taxon>
        <taxon>Metazoa</taxon>
        <taxon>Ecdysozoa</taxon>
        <taxon>Nematoda</taxon>
        <taxon>Chromadorea</taxon>
        <taxon>Rhabditida</taxon>
        <taxon>Tylenchina</taxon>
        <taxon>Tylenchomorpha</taxon>
        <taxon>Tylenchoidea</taxon>
        <taxon>Meloidogynidae</taxon>
        <taxon>Meloidogyninae</taxon>
        <taxon>Meloidogyne</taxon>
    </lineage>
</organism>
<dbReference type="InterPro" id="IPR011009">
    <property type="entry name" value="Kinase-like_dom_sf"/>
</dbReference>
<dbReference type="SUPFAM" id="SSF56112">
    <property type="entry name" value="Protein kinase-like (PK-like)"/>
    <property type="match status" value="1"/>
</dbReference>
<dbReference type="GO" id="GO:0005737">
    <property type="term" value="C:cytoplasm"/>
    <property type="evidence" value="ECO:0007669"/>
    <property type="project" value="TreeGrafter"/>
</dbReference>
<dbReference type="AlphaFoldDB" id="A0A6V7WMX9"/>
<dbReference type="PROSITE" id="PS00108">
    <property type="entry name" value="PROTEIN_KINASE_ST"/>
    <property type="match status" value="1"/>
</dbReference>
<dbReference type="PANTHER" id="PTHR24348">
    <property type="entry name" value="SERINE/THREONINE-PROTEIN KINASE UNC-51-RELATED"/>
    <property type="match status" value="1"/>
</dbReference>
<feature type="domain" description="Protein kinase" evidence="1">
    <location>
        <begin position="1"/>
        <end position="94"/>
    </location>
</feature>
<dbReference type="InterPro" id="IPR008271">
    <property type="entry name" value="Ser/Thr_kinase_AS"/>
</dbReference>
<protein>
    <recommendedName>
        <fullName evidence="1">Protein kinase domain-containing protein</fullName>
    </recommendedName>
</protein>
<dbReference type="Proteomes" id="UP000580250">
    <property type="component" value="Unassembled WGS sequence"/>
</dbReference>
<dbReference type="Gene3D" id="1.10.510.10">
    <property type="entry name" value="Transferase(Phosphotransferase) domain 1"/>
    <property type="match status" value="1"/>
</dbReference>
<dbReference type="InterPro" id="IPR000719">
    <property type="entry name" value="Prot_kinase_dom"/>
</dbReference>
<dbReference type="InterPro" id="IPR045269">
    <property type="entry name" value="Atg1-like"/>
</dbReference>
<comment type="caution">
    <text evidence="2">The sequence shown here is derived from an EMBL/GenBank/DDBJ whole genome shotgun (WGS) entry which is preliminary data.</text>
</comment>
<dbReference type="PROSITE" id="PS50011">
    <property type="entry name" value="PROTEIN_KINASE_DOM"/>
    <property type="match status" value="1"/>
</dbReference>
<evidence type="ECO:0000313" key="2">
    <source>
        <dbReference type="EMBL" id="CAD2188374.1"/>
    </source>
</evidence>
<gene>
    <name evidence="2" type="ORF">MENT_LOCUS41019</name>
</gene>
<dbReference type="Pfam" id="PF00069">
    <property type="entry name" value="Pkinase"/>
    <property type="match status" value="1"/>
</dbReference>
<dbReference type="GO" id="GO:0006914">
    <property type="term" value="P:autophagy"/>
    <property type="evidence" value="ECO:0007669"/>
    <property type="project" value="UniProtKB-ARBA"/>
</dbReference>
<evidence type="ECO:0000313" key="3">
    <source>
        <dbReference type="Proteomes" id="UP000580250"/>
    </source>
</evidence>
<dbReference type="GO" id="GO:0010506">
    <property type="term" value="P:regulation of autophagy"/>
    <property type="evidence" value="ECO:0007669"/>
    <property type="project" value="InterPro"/>
</dbReference>
<proteinExistence type="predicted"/>
<sequence length="94" mass="10697">MEYCELGSLENARLSPVYTDQEKTINHYFAQLIKGVKKLHNIKLMHRDLKPANILVTKINDKTRLKIADFGLARDAPDSIANLTFCGTPYYMAP</sequence>
<evidence type="ECO:0000259" key="1">
    <source>
        <dbReference type="PROSITE" id="PS50011"/>
    </source>
</evidence>